<gene>
    <name evidence="1" type="ORF">HD598_001513</name>
</gene>
<dbReference type="Proteomes" id="UP000580797">
    <property type="component" value="Unassembled WGS sequence"/>
</dbReference>
<accession>A0A7W8WYZ2</accession>
<evidence type="ECO:0000313" key="1">
    <source>
        <dbReference type="EMBL" id="MBB5512826.1"/>
    </source>
</evidence>
<sequence length="72" mass="7903">MYRPPSLIVQQDHAETTPFRAMNVSANQPRAFARDTPSQAASSSLKTPDGAELLFAGPALLTSRFIDSIERR</sequence>
<reference evidence="1 2" key="1">
    <citation type="submission" date="2020-08" db="EMBL/GenBank/DDBJ databases">
        <title>Sequencing the genomes of 1000 actinobacteria strains.</title>
        <authorList>
            <person name="Klenk H.-P."/>
        </authorList>
    </citation>
    <scope>NUCLEOTIDE SEQUENCE [LARGE SCALE GENOMIC DNA]</scope>
    <source>
        <strain evidence="1 2">DSM 105783</strain>
    </source>
</reference>
<dbReference type="EMBL" id="JACHDR010000001">
    <property type="protein sequence ID" value="MBB5512826.1"/>
    <property type="molecule type" value="Genomic_DNA"/>
</dbReference>
<dbReference type="RefSeq" id="WP_183664911.1">
    <property type="nucleotide sequence ID" value="NZ_BAAARH010000021.1"/>
</dbReference>
<protein>
    <submittedName>
        <fullName evidence="1">Uncharacterized protein</fullName>
    </submittedName>
</protein>
<dbReference type="AlphaFoldDB" id="A0A7W8WYZ2"/>
<comment type="caution">
    <text evidence="1">The sequence shown here is derived from an EMBL/GenBank/DDBJ whole genome shotgun (WGS) entry which is preliminary data.</text>
</comment>
<organism evidence="1 2">
    <name type="scientific">Neomicrococcus aestuarii</name>
    <dbReference type="NCBI Taxonomy" id="556325"/>
    <lineage>
        <taxon>Bacteria</taxon>
        <taxon>Bacillati</taxon>
        <taxon>Actinomycetota</taxon>
        <taxon>Actinomycetes</taxon>
        <taxon>Micrococcales</taxon>
        <taxon>Micrococcaceae</taxon>
        <taxon>Neomicrococcus</taxon>
    </lineage>
</organism>
<evidence type="ECO:0000313" key="2">
    <source>
        <dbReference type="Proteomes" id="UP000580797"/>
    </source>
</evidence>
<proteinExistence type="predicted"/>
<name>A0A7W8WYZ2_9MICC</name>